<reference evidence="4 5" key="1">
    <citation type="submission" date="2018-06" db="EMBL/GenBank/DDBJ databases">
        <title>Combined omics and stable isotope probing to characterize newly discovered Mariana Back-Arc vent microbial communities.</title>
        <authorList>
            <person name="Trembath-Reichert E."/>
            <person name="Huber J.A."/>
        </authorList>
    </citation>
    <scope>NUCLEOTIDE SEQUENCE [LARGE SCALE GENOMIC DNA]</scope>
    <source>
        <strain evidence="4">MAG 58</strain>
    </source>
</reference>
<gene>
    <name evidence="4" type="ORF">DSY96_08000</name>
</gene>
<dbReference type="PANTHER" id="PTHR32347:SF14">
    <property type="entry name" value="EFFLUX SYSTEM COMPONENT YKNX-RELATED"/>
    <property type="match status" value="1"/>
</dbReference>
<dbReference type="Proteomes" id="UP000287917">
    <property type="component" value="Unassembled WGS sequence"/>
</dbReference>
<accession>A0A432GI66</accession>
<protein>
    <recommendedName>
        <fullName evidence="6">Membrane fusion protein biotin-lipoyl like domain-containing protein</fullName>
    </recommendedName>
</protein>
<comment type="subcellular location">
    <subcellularLocation>
        <location evidence="1">Cell envelope</location>
    </subcellularLocation>
</comment>
<evidence type="ECO:0008006" key="6">
    <source>
        <dbReference type="Google" id="ProtNLM"/>
    </source>
</evidence>
<organism evidence="4 5">
    <name type="scientific">SAR324 cluster bacterium</name>
    <dbReference type="NCBI Taxonomy" id="2024889"/>
    <lineage>
        <taxon>Bacteria</taxon>
        <taxon>Deltaproteobacteria</taxon>
        <taxon>SAR324 cluster</taxon>
    </lineage>
</organism>
<feature type="non-terminal residue" evidence="4">
    <location>
        <position position="342"/>
    </location>
</feature>
<feature type="coiled-coil region" evidence="3">
    <location>
        <begin position="132"/>
        <end position="166"/>
    </location>
</feature>
<sequence length="342" mass="38426">MYNYLKNCKIIIGVFIIWPFFSLATSHGAELSGSFKTPISLTGIIEPAIILNVQSSVGGRVEVLHVKENQHVPKNQLLLTLNNDTQKRQLELTLLQHKVNENNVIDRKRQLKLANVQIKVDENNVKDRKKQLKLAKIQIEVSRNNVKDLEANLKDILRRLKDEETLFEQGSSTRSQLDVLQLQYLRGEIALKNTILGLERAMQEIDRAKLNVDNSILSLERSREDIKGSELSVENALIAVERSSHDVELSEDALEDTLIKAKIGGIITAKSFQEGEVITAGAVLFQIIDIKQVEIKIQLGEGDLPMISEGQAVVFTTPGYRDIEFSGIIERISWTADPETGR</sequence>
<evidence type="ECO:0000256" key="2">
    <source>
        <dbReference type="ARBA" id="ARBA00023054"/>
    </source>
</evidence>
<proteinExistence type="predicted"/>
<evidence type="ECO:0000256" key="3">
    <source>
        <dbReference type="SAM" id="Coils"/>
    </source>
</evidence>
<dbReference type="Gene3D" id="2.40.50.100">
    <property type="match status" value="1"/>
</dbReference>
<evidence type="ECO:0000313" key="4">
    <source>
        <dbReference type="EMBL" id="RTZ83408.1"/>
    </source>
</evidence>
<keyword evidence="2 3" id="KW-0175">Coiled coil</keyword>
<dbReference type="PANTHER" id="PTHR32347">
    <property type="entry name" value="EFFLUX SYSTEM COMPONENT YKNX-RELATED"/>
    <property type="match status" value="1"/>
</dbReference>
<dbReference type="SUPFAM" id="SSF111369">
    <property type="entry name" value="HlyD-like secretion proteins"/>
    <property type="match status" value="2"/>
</dbReference>
<evidence type="ECO:0000256" key="1">
    <source>
        <dbReference type="ARBA" id="ARBA00004196"/>
    </source>
</evidence>
<evidence type="ECO:0000313" key="5">
    <source>
        <dbReference type="Proteomes" id="UP000287917"/>
    </source>
</evidence>
<dbReference type="Gene3D" id="2.40.30.170">
    <property type="match status" value="1"/>
</dbReference>
<dbReference type="AlphaFoldDB" id="A0A432GI66"/>
<comment type="caution">
    <text evidence="4">The sequence shown here is derived from an EMBL/GenBank/DDBJ whole genome shotgun (WGS) entry which is preliminary data.</text>
</comment>
<name>A0A432GI66_9DELT</name>
<dbReference type="EMBL" id="QNZK01000279">
    <property type="protein sequence ID" value="RTZ83408.1"/>
    <property type="molecule type" value="Genomic_DNA"/>
</dbReference>
<dbReference type="InterPro" id="IPR050465">
    <property type="entry name" value="UPF0194_transport"/>
</dbReference>
<dbReference type="GO" id="GO:0030313">
    <property type="term" value="C:cell envelope"/>
    <property type="evidence" value="ECO:0007669"/>
    <property type="project" value="UniProtKB-SubCell"/>
</dbReference>